<dbReference type="Pfam" id="PF13581">
    <property type="entry name" value="HATPase_c_2"/>
    <property type="match status" value="1"/>
</dbReference>
<keyword evidence="4" id="KW-1185">Reference proteome</keyword>
<keyword evidence="3" id="KW-0808">Transferase</keyword>
<evidence type="ECO:0000259" key="2">
    <source>
        <dbReference type="Pfam" id="PF13581"/>
    </source>
</evidence>
<dbReference type="Proteomes" id="UP000199361">
    <property type="component" value="Unassembled WGS sequence"/>
</dbReference>
<dbReference type="InterPro" id="IPR003594">
    <property type="entry name" value="HATPase_dom"/>
</dbReference>
<dbReference type="AlphaFoldDB" id="A0A1I0H311"/>
<protein>
    <submittedName>
        <fullName evidence="3">Histidine kinase-like ATPase domain-containing protein</fullName>
    </submittedName>
</protein>
<dbReference type="RefSeq" id="WP_177240648.1">
    <property type="nucleotide sequence ID" value="NZ_FOHX01000004.1"/>
</dbReference>
<evidence type="ECO:0000313" key="3">
    <source>
        <dbReference type="EMBL" id="SET77191.1"/>
    </source>
</evidence>
<dbReference type="EMBL" id="FOHX01000004">
    <property type="protein sequence ID" value="SET77191.1"/>
    <property type="molecule type" value="Genomic_DNA"/>
</dbReference>
<dbReference type="CDD" id="cd16936">
    <property type="entry name" value="HATPase_RsbW-like"/>
    <property type="match status" value="1"/>
</dbReference>
<dbReference type="STRING" id="568860.SAMN05421811_10459"/>
<keyword evidence="1" id="KW-0723">Serine/threonine-protein kinase</keyword>
<gene>
    <name evidence="3" type="ORF">SAMN05421811_10459</name>
</gene>
<keyword evidence="3" id="KW-0418">Kinase</keyword>
<dbReference type="GO" id="GO:0004674">
    <property type="term" value="F:protein serine/threonine kinase activity"/>
    <property type="evidence" value="ECO:0007669"/>
    <property type="project" value="UniProtKB-KW"/>
</dbReference>
<dbReference type="InterPro" id="IPR050267">
    <property type="entry name" value="Anti-sigma-factor_SerPK"/>
</dbReference>
<dbReference type="PANTHER" id="PTHR35526:SF3">
    <property type="entry name" value="ANTI-SIGMA-F FACTOR RSBW"/>
    <property type="match status" value="1"/>
</dbReference>
<dbReference type="SUPFAM" id="SSF55874">
    <property type="entry name" value="ATPase domain of HSP90 chaperone/DNA topoisomerase II/histidine kinase"/>
    <property type="match status" value="1"/>
</dbReference>
<evidence type="ECO:0000256" key="1">
    <source>
        <dbReference type="ARBA" id="ARBA00022527"/>
    </source>
</evidence>
<evidence type="ECO:0000313" key="4">
    <source>
        <dbReference type="Proteomes" id="UP000199361"/>
    </source>
</evidence>
<dbReference type="InterPro" id="IPR036890">
    <property type="entry name" value="HATPase_C_sf"/>
</dbReference>
<feature type="domain" description="Histidine kinase/HSP90-like ATPase" evidence="2">
    <location>
        <begin position="18"/>
        <end position="131"/>
    </location>
</feature>
<dbReference type="PANTHER" id="PTHR35526">
    <property type="entry name" value="ANTI-SIGMA-F FACTOR RSBW-RELATED"/>
    <property type="match status" value="1"/>
</dbReference>
<accession>A0A1I0H311</accession>
<proteinExistence type="predicted"/>
<sequence length="142" mass="15541">MYPTLNSRQEIHRWCRNFPGTKAQISEARRFVNSYLGDRPETYTAELVTSELATNAIRHTRSGQAGGRFGVTLHAGTTLLILAVHDEGGPSTPHRCQAENTDQNGRGLHLVESLTTRWGVHGNDGGRTVWALIPLSPAGQPT</sequence>
<reference evidence="3 4" key="1">
    <citation type="submission" date="2016-10" db="EMBL/GenBank/DDBJ databases">
        <authorList>
            <person name="de Groot N.N."/>
        </authorList>
    </citation>
    <scope>NUCLEOTIDE SEQUENCE [LARGE SCALE GENOMIC DNA]</scope>
    <source>
        <strain evidence="3 4">CGMCC 4.5598</strain>
    </source>
</reference>
<dbReference type="Gene3D" id="3.30.565.10">
    <property type="entry name" value="Histidine kinase-like ATPase, C-terminal domain"/>
    <property type="match status" value="1"/>
</dbReference>
<organism evidence="3 4">
    <name type="scientific">Nonomuraea wenchangensis</name>
    <dbReference type="NCBI Taxonomy" id="568860"/>
    <lineage>
        <taxon>Bacteria</taxon>
        <taxon>Bacillati</taxon>
        <taxon>Actinomycetota</taxon>
        <taxon>Actinomycetes</taxon>
        <taxon>Streptosporangiales</taxon>
        <taxon>Streptosporangiaceae</taxon>
        <taxon>Nonomuraea</taxon>
    </lineage>
</organism>
<name>A0A1I0H311_9ACTN</name>